<evidence type="ECO:0000256" key="2">
    <source>
        <dbReference type="ARBA" id="ARBA00022737"/>
    </source>
</evidence>
<dbReference type="Pfam" id="PF20703">
    <property type="entry name" value="nSTAND1"/>
    <property type="match status" value="1"/>
</dbReference>
<feature type="repeat" description="WD" evidence="3">
    <location>
        <begin position="1452"/>
        <end position="1493"/>
    </location>
</feature>
<proteinExistence type="predicted"/>
<keyword evidence="1 3" id="KW-0853">WD repeat</keyword>
<evidence type="ECO:0000256" key="3">
    <source>
        <dbReference type="PROSITE-ProRule" id="PRU00221"/>
    </source>
</evidence>
<dbReference type="InterPro" id="IPR020472">
    <property type="entry name" value="WD40_PAC1"/>
</dbReference>
<feature type="repeat" description="WD" evidence="3">
    <location>
        <begin position="1369"/>
        <end position="1410"/>
    </location>
</feature>
<feature type="domain" description="Novel STAND NTPase 1" evidence="5">
    <location>
        <begin position="362"/>
        <end position="754"/>
    </location>
</feature>
<feature type="repeat" description="WD" evidence="3">
    <location>
        <begin position="902"/>
        <end position="934"/>
    </location>
</feature>
<dbReference type="CDD" id="cd00200">
    <property type="entry name" value="WD40"/>
    <property type="match status" value="2"/>
</dbReference>
<evidence type="ECO:0000259" key="4">
    <source>
        <dbReference type="Pfam" id="PF12770"/>
    </source>
</evidence>
<feature type="repeat" description="WD" evidence="3">
    <location>
        <begin position="1197"/>
        <end position="1238"/>
    </location>
</feature>
<dbReference type="PROSITE" id="PS00678">
    <property type="entry name" value="WD_REPEATS_1"/>
    <property type="match status" value="1"/>
</dbReference>
<dbReference type="InterPro" id="IPR036322">
    <property type="entry name" value="WD40_repeat_dom_sf"/>
</dbReference>
<accession>A0A8S9T785</accession>
<organism evidence="6 7">
    <name type="scientific">Tolypothrix bouteillei VB521301</name>
    <dbReference type="NCBI Taxonomy" id="1479485"/>
    <lineage>
        <taxon>Bacteria</taxon>
        <taxon>Bacillati</taxon>
        <taxon>Cyanobacteriota</taxon>
        <taxon>Cyanophyceae</taxon>
        <taxon>Nostocales</taxon>
        <taxon>Tolypothrichaceae</taxon>
        <taxon>Tolypothrix</taxon>
    </lineage>
</organism>
<name>A0A8S9T785_9CYAN</name>
<dbReference type="Pfam" id="PF12770">
    <property type="entry name" value="CHAT"/>
    <property type="match status" value="1"/>
</dbReference>
<dbReference type="InterPro" id="IPR024983">
    <property type="entry name" value="CHAT_dom"/>
</dbReference>
<evidence type="ECO:0000313" key="7">
    <source>
        <dbReference type="Proteomes" id="UP000029738"/>
    </source>
</evidence>
<dbReference type="Gene3D" id="2.130.10.10">
    <property type="entry name" value="YVTN repeat-like/Quinoprotein amine dehydrogenase"/>
    <property type="match status" value="6"/>
</dbReference>
<feature type="repeat" description="WD" evidence="3">
    <location>
        <begin position="1328"/>
        <end position="1359"/>
    </location>
</feature>
<keyword evidence="2" id="KW-0677">Repeat</keyword>
<dbReference type="InterPro" id="IPR019775">
    <property type="entry name" value="WD40_repeat_CS"/>
</dbReference>
<dbReference type="Proteomes" id="UP000029738">
    <property type="component" value="Unassembled WGS sequence"/>
</dbReference>
<evidence type="ECO:0000256" key="1">
    <source>
        <dbReference type="ARBA" id="ARBA00022574"/>
    </source>
</evidence>
<feature type="domain" description="CHAT" evidence="4">
    <location>
        <begin position="170"/>
        <end position="325"/>
    </location>
</feature>
<keyword evidence="7" id="KW-1185">Reference proteome</keyword>
<dbReference type="InterPro" id="IPR001680">
    <property type="entry name" value="WD40_rpt"/>
</dbReference>
<dbReference type="RefSeq" id="WP_038089860.1">
    <property type="nucleotide sequence ID" value="NZ_JHEG04000001.1"/>
</dbReference>
<dbReference type="PRINTS" id="PR00320">
    <property type="entry name" value="GPROTEINBRPT"/>
</dbReference>
<dbReference type="InterPro" id="IPR015943">
    <property type="entry name" value="WD40/YVTN_repeat-like_dom_sf"/>
</dbReference>
<protein>
    <submittedName>
        <fullName evidence="6">CHAT domain-containing protein</fullName>
    </submittedName>
</protein>
<feature type="repeat" description="WD" evidence="3">
    <location>
        <begin position="1032"/>
        <end position="1073"/>
    </location>
</feature>
<feature type="repeat" description="WD" evidence="3">
    <location>
        <begin position="1239"/>
        <end position="1280"/>
    </location>
</feature>
<gene>
    <name evidence="6" type="ORF">DA73_0400024695</name>
</gene>
<dbReference type="InterPro" id="IPR027417">
    <property type="entry name" value="P-loop_NTPase"/>
</dbReference>
<feature type="repeat" description="WD" evidence="3">
    <location>
        <begin position="1281"/>
        <end position="1312"/>
    </location>
</feature>
<dbReference type="InterPro" id="IPR049052">
    <property type="entry name" value="nSTAND1"/>
</dbReference>
<feature type="repeat" description="WD" evidence="3">
    <location>
        <begin position="943"/>
        <end position="984"/>
    </location>
</feature>
<dbReference type="EMBL" id="JHEG04000001">
    <property type="protein sequence ID" value="KAF3888330.1"/>
    <property type="molecule type" value="Genomic_DNA"/>
</dbReference>
<dbReference type="SMART" id="SM00320">
    <property type="entry name" value="WD40"/>
    <property type="match status" value="14"/>
</dbReference>
<comment type="caution">
    <text evidence="6">The sequence shown here is derived from an EMBL/GenBank/DDBJ whole genome shotgun (WGS) entry which is preliminary data.</text>
</comment>
<dbReference type="PANTHER" id="PTHR19879:SF9">
    <property type="entry name" value="TRANSCRIPTION INITIATION FACTOR TFIID SUBUNIT 5"/>
    <property type="match status" value="1"/>
</dbReference>
<dbReference type="PROSITE" id="PS50294">
    <property type="entry name" value="WD_REPEATS_REGION"/>
    <property type="match status" value="14"/>
</dbReference>
<sequence>MRKLLVLKLDGDLEKVVRVTLAIEEENNRLGMEVIGYLPANPNLALAIDNWRENYLSAGKSSRVQAVGAARQWRYDCNKSANELRQSLNQWLLSESFRPIRDKCLQYLIPDNEVRVLIRTSSQSLLKLPWHLWDLIDGNSFSEVALSTPNAEFRPTVKTPTLPGKVKILAILGNSTGIDIQQDRQVLENLLNAETTFLVEPKRQEINDYLWEKSWDILFFAGHSGVEGESGRICINQTESLTIDELRYALRNAVNNGLQLAIFNSCEGMELAFELQQLHIPQIIVMREPVPDVVAQAFVTYFLPAFASGKPLYLAEREARLRLHGLEYQFPCASWLPAIFQNPATVPPRWKDLGRRPTDKCPYRGLFAFREEDAPFFFGRESFSRILVEAVHSKPLVAVIGSSGSGKSSVVFAGLIPHLRQEGHWRIVSFRPGAKPFHALAAALISQQELQIQSDQLEEITQLADYLRHEENSLHFVLQTILRKNSGTRLLLVADQFEELYTLCQDTQKRQVFLDRLIEATHLSNFTVMLTLRADFLAQSLSYRPFADALQYRDLKLGPMNREELQATVEKPAGLFGVTLESGLTERIIEAVSVSVGDLPLLEFALQELWAKQSNAQLRHATYNDIGGVKTAVASYAEQVYARLNESEKEQARRIFLQLVRLGEGTEETRRLATREEVGNGNWNLVIRLASDRLVVTGRDDATGKETVEIVHEALIREWERLRQWIELDRDFQTWLQGLRSAMYQWHINGRDDDSLLRGKPLADAEEWMQKRASELVSERAFIEASLGLRHRERKQRDRLRRGIVLGLAGSLVVALMFAGAAGVAWWRTNISETNAKIKATSASARAIFASNLQLEGLTSSLEAAKQLRLLEKSDNAEPDTKIEVVTALQQILYGTKELNHLTKHSAAVWGVSFSPDGQILASASADKTINLWQRDGSSIATLDEHGEDVYSVSFSPDGQTIASASDDKTVKLWQVSDGSLITTLSGHTKGVRSVSFSPDGQTIASASFDKTIKLWKKSSEGKFQSRPYKTLIGHQDEVLSVSFSPDGQTIASASKDKTIKIWKAIDGSLVTSLSGHNAEVRSVAFSPDGRTLASVGDDKTLKLWNSDGTLSNTIFTGCIEKVTSVRFSRDGQIIASTCWDGSVKLWRRDGSSIATLNGHTAGVTDISFHPYGAIATASADGVVQLWSTRSNFINTLSGHNQAVRAIAFSPDGQTIASGSNDKTIKVWKTSDRTLVHTLTGHQDAVRGVTFSPDGEIIASTSADKTIKLWRAKDGSLIDTLTGHQDEVRGVVFSRDGQIIASGSSDGTVKLWRRNRQGKFETQSYKTITGHTKAVRAVAFSPDGQIIASASWDGTVKLWRRNGSLIATLEGHNAKVYTVTFSPDGETIATASDDNTIKLWRASDGSLVTTLRGHSAAVYSVSFSPDGQTLASVGVDKTVKIWRRDGILITALTGHTASVTGVSFSPDGQTIASASDDKTVILWNLNLDDLLKRGCNWTRSYLKNPNNGMVQDDYRRRICDDVY</sequence>
<feature type="repeat" description="WD" evidence="3">
    <location>
        <begin position="985"/>
        <end position="1026"/>
    </location>
</feature>
<reference evidence="6" key="1">
    <citation type="journal article" date="2015" name="Genome Announc.">
        <title>Draft Genome Sequence of Tolypothrix boutellei Strain VB521301.</title>
        <authorList>
            <person name="Chandrababunaidu M.M."/>
            <person name="Singh D."/>
            <person name="Sen D."/>
            <person name="Bhan S."/>
            <person name="Das S."/>
            <person name="Gupta A."/>
            <person name="Adhikary S.P."/>
            <person name="Tripathy S."/>
        </authorList>
    </citation>
    <scope>NUCLEOTIDE SEQUENCE</scope>
    <source>
        <strain evidence="6">VB521301</strain>
    </source>
</reference>
<reference evidence="6" key="2">
    <citation type="submission" date="2019-11" db="EMBL/GenBank/DDBJ databases">
        <title>Improved Assembly of Tolypothrix boutellei genome.</title>
        <authorList>
            <person name="Sarangi A.N."/>
            <person name="Mukherjee M."/>
            <person name="Ghosh S."/>
            <person name="Singh D."/>
            <person name="Das A."/>
            <person name="Kant S."/>
            <person name="Prusty A."/>
            <person name="Tripathy S."/>
        </authorList>
    </citation>
    <scope>NUCLEOTIDE SEQUENCE</scope>
    <source>
        <strain evidence="6">VB521301</strain>
    </source>
</reference>
<dbReference type="Pfam" id="PF00400">
    <property type="entry name" value="WD40"/>
    <property type="match status" value="14"/>
</dbReference>
<feature type="repeat" description="WD" evidence="3">
    <location>
        <begin position="1116"/>
        <end position="1147"/>
    </location>
</feature>
<evidence type="ECO:0000313" key="6">
    <source>
        <dbReference type="EMBL" id="KAF3888330.1"/>
    </source>
</evidence>
<dbReference type="SUPFAM" id="SSF52540">
    <property type="entry name" value="P-loop containing nucleoside triphosphate hydrolases"/>
    <property type="match status" value="1"/>
</dbReference>
<feature type="repeat" description="WD" evidence="3">
    <location>
        <begin position="1157"/>
        <end position="1191"/>
    </location>
</feature>
<dbReference type="PROSITE" id="PS50082">
    <property type="entry name" value="WD_REPEATS_2"/>
    <property type="match status" value="14"/>
</dbReference>
<evidence type="ECO:0000259" key="5">
    <source>
        <dbReference type="Pfam" id="PF20703"/>
    </source>
</evidence>
<feature type="repeat" description="WD" evidence="3">
    <location>
        <begin position="1411"/>
        <end position="1442"/>
    </location>
</feature>
<dbReference type="PANTHER" id="PTHR19879">
    <property type="entry name" value="TRANSCRIPTION INITIATION FACTOR TFIID"/>
    <property type="match status" value="1"/>
</dbReference>
<feature type="repeat" description="WD" evidence="3">
    <location>
        <begin position="1074"/>
        <end position="1106"/>
    </location>
</feature>
<dbReference type="SUPFAM" id="SSF50978">
    <property type="entry name" value="WD40 repeat-like"/>
    <property type="match status" value="2"/>
</dbReference>